<dbReference type="AlphaFoldDB" id="A0A0G0MHE0"/>
<dbReference type="Pfam" id="PF14871">
    <property type="entry name" value="GHL6"/>
    <property type="match status" value="1"/>
</dbReference>
<dbReference type="Gene3D" id="3.20.20.80">
    <property type="entry name" value="Glycosidases"/>
    <property type="match status" value="1"/>
</dbReference>
<dbReference type="CDD" id="cd03143">
    <property type="entry name" value="A4_beta-galactosidase_middle_domain"/>
    <property type="match status" value="1"/>
</dbReference>
<dbReference type="InterPro" id="IPR028212">
    <property type="entry name" value="GHL6"/>
</dbReference>
<evidence type="ECO:0008006" key="3">
    <source>
        <dbReference type="Google" id="ProtNLM"/>
    </source>
</evidence>
<evidence type="ECO:0000313" key="1">
    <source>
        <dbReference type="EMBL" id="KKR03474.1"/>
    </source>
</evidence>
<dbReference type="EMBL" id="LBWG01000029">
    <property type="protein sequence ID" value="KKR03474.1"/>
    <property type="molecule type" value="Genomic_DNA"/>
</dbReference>
<dbReference type="InterPro" id="IPR029062">
    <property type="entry name" value="Class_I_gatase-like"/>
</dbReference>
<dbReference type="SUPFAM" id="SSF52317">
    <property type="entry name" value="Class I glutamine amidotransferase-like"/>
    <property type="match status" value="1"/>
</dbReference>
<comment type="caution">
    <text evidence="1">The sequence shown here is derived from an EMBL/GenBank/DDBJ whole genome shotgun (WGS) entry which is preliminary data.</text>
</comment>
<proteinExistence type="predicted"/>
<dbReference type="Proteomes" id="UP000033935">
    <property type="component" value="Unassembled WGS sequence"/>
</dbReference>
<dbReference type="SUPFAM" id="SSF51445">
    <property type="entry name" value="(Trans)glycosidases"/>
    <property type="match status" value="1"/>
</dbReference>
<name>A0A0G0MHE0_9BACT</name>
<evidence type="ECO:0000313" key="2">
    <source>
        <dbReference type="Proteomes" id="UP000033935"/>
    </source>
</evidence>
<sequence length="688" mass="77106">MKSWFKKSYARVLVDNHITEDDTVFMTKFDPQQYVKTILSNGCEVCMVYACCHNGNCYYPSKVGHTHKNINGRDIFGQTISLLKDSGVTPIAYYTVVWHNQAAKDNPAWRLYDARGSFRSGRYWHCCLNNAEYREFTREQIREIVSYDVAGIFIDMTFWPGICYCSSCRERFKKECGLEMSTRIDWRDKNWVLLQRTRERWLNEFAAFLTECVRQQKPEMSVVHQFSPALIGWYLGLDSSFSLNSDYASGDFYGGKYQQRLGTKVMSAFSAKIPFEFMTSRCVNLYDHTSTKSEDELLCSAATTLANGGAYLFIDAINPDGTLEQQVHSRLGAVNSILKPYTVRIQAARPMLVSDVGLYFSMASYIEPKLNGTDLFEFLGKTSISNMESVTDIRSLKEVLGTSIVLNQLHQLYQVVNDKCDDLSSFKTIIINNAMTMSASEVDRLRSFVKTGGTLIITGETSLYTPDGSSSGDFAFADVMGISFTGRKTGRVNYLSNSEDGYVMCDYPSPLVKATTATVLAHVSKPFTDPDDRDHYASIHSNPPAPAGDCVALSVNKFGKGMCVYVYSTLMALRNNAQQYFTAKLFKTYLKSDFQVDTNAPACVEFTILQSTVNNNLLICFTNFQDELPNIAITDFKATIKLPAKFAVSKSLDSIGKADVTISGDGQTVNISVSRLETIAIIELELIK</sequence>
<protein>
    <recommendedName>
        <fullName evidence="3">Beta-galactosidase trimerisation domain-containing protein</fullName>
    </recommendedName>
</protein>
<dbReference type="Gene3D" id="3.40.50.880">
    <property type="match status" value="1"/>
</dbReference>
<dbReference type="InterPro" id="IPR017853">
    <property type="entry name" value="GH"/>
</dbReference>
<gene>
    <name evidence="1" type="ORF">UT30_C0029G0002</name>
</gene>
<accession>A0A0G0MHE0</accession>
<organism evidence="1 2">
    <name type="scientific">Candidatus Uhrbacteria bacterium GW2011_GWF2_39_13</name>
    <dbReference type="NCBI Taxonomy" id="1618995"/>
    <lineage>
        <taxon>Bacteria</taxon>
        <taxon>Candidatus Uhriibacteriota</taxon>
    </lineage>
</organism>
<reference evidence="1 2" key="1">
    <citation type="journal article" date="2015" name="Nature">
        <title>rRNA introns, odd ribosomes, and small enigmatic genomes across a large radiation of phyla.</title>
        <authorList>
            <person name="Brown C.T."/>
            <person name="Hug L.A."/>
            <person name="Thomas B.C."/>
            <person name="Sharon I."/>
            <person name="Castelle C.J."/>
            <person name="Singh A."/>
            <person name="Wilkins M.J."/>
            <person name="Williams K.H."/>
            <person name="Banfield J.F."/>
        </authorList>
    </citation>
    <scope>NUCLEOTIDE SEQUENCE [LARGE SCALE GENOMIC DNA]</scope>
</reference>